<feature type="binding site" evidence="7">
    <location>
        <position position="152"/>
    </location>
    <ligand>
        <name>ATP</name>
        <dbReference type="ChEBI" id="CHEBI:30616"/>
    </ligand>
</feature>
<evidence type="ECO:0000256" key="7">
    <source>
        <dbReference type="HAMAP-Rule" id="MF_01643"/>
    </source>
</evidence>
<name>A0A2X3AU39_9ACTO</name>
<dbReference type="InterPro" id="IPR003135">
    <property type="entry name" value="ATP-grasp_carboxylate-amine"/>
</dbReference>
<evidence type="ECO:0000313" key="12">
    <source>
        <dbReference type="Proteomes" id="UP000553981"/>
    </source>
</evidence>
<evidence type="ECO:0000256" key="6">
    <source>
        <dbReference type="ARBA" id="ARBA00022842"/>
    </source>
</evidence>
<evidence type="ECO:0000313" key="10">
    <source>
        <dbReference type="EMBL" id="SQB65010.1"/>
    </source>
</evidence>
<dbReference type="SUPFAM" id="SSF51246">
    <property type="entry name" value="Rudiment single hybrid motif"/>
    <property type="match status" value="1"/>
</dbReference>
<comment type="catalytic activity">
    <reaction evidence="7">
        <text>N(1)-(5-phospho-beta-D-ribosyl)glycinamide + formate + ATP = N(2)-formyl-N(1)-(5-phospho-beta-D-ribosyl)glycinamide + ADP + phosphate + H(+)</text>
        <dbReference type="Rhea" id="RHEA:24829"/>
        <dbReference type="ChEBI" id="CHEBI:15378"/>
        <dbReference type="ChEBI" id="CHEBI:15740"/>
        <dbReference type="ChEBI" id="CHEBI:30616"/>
        <dbReference type="ChEBI" id="CHEBI:43474"/>
        <dbReference type="ChEBI" id="CHEBI:143788"/>
        <dbReference type="ChEBI" id="CHEBI:147286"/>
        <dbReference type="ChEBI" id="CHEBI:456216"/>
        <dbReference type="EC" id="6.3.1.21"/>
    </reaction>
</comment>
<protein>
    <recommendedName>
        <fullName evidence="7">Formate-dependent phosphoribosylglycinamide formyltransferase</fullName>
        <ecNumber evidence="7">6.3.1.21</ecNumber>
    </recommendedName>
    <alternativeName>
        <fullName evidence="7">5'-phosphoribosylglycinamide transformylase 2</fullName>
    </alternativeName>
    <alternativeName>
        <fullName evidence="7">Formate-dependent GAR transformylase</fullName>
    </alternativeName>
    <alternativeName>
        <fullName evidence="7">GAR transformylase 2</fullName>
        <shortName evidence="7">GART 2</shortName>
    </alternativeName>
    <alternativeName>
        <fullName evidence="7">Non-folate glycinamide ribonucleotide transformylase</fullName>
    </alternativeName>
    <alternativeName>
        <fullName evidence="7">Phosphoribosylglycinamide formyltransferase 2</fullName>
    </alternativeName>
</protein>
<keyword evidence="6 7" id="KW-0460">Magnesium</keyword>
<gene>
    <name evidence="7 10" type="primary">purT</name>
    <name evidence="9" type="ORF">HHJ67_07355</name>
    <name evidence="10" type="ORF">NCTC11820_01294</name>
</gene>
<dbReference type="GO" id="GO:0004644">
    <property type="term" value="F:phosphoribosylglycinamide formyltransferase activity"/>
    <property type="evidence" value="ECO:0007669"/>
    <property type="project" value="InterPro"/>
</dbReference>
<dbReference type="Proteomes" id="UP000553981">
    <property type="component" value="Unassembled WGS sequence"/>
</dbReference>
<dbReference type="GO" id="GO:0000287">
    <property type="term" value="F:magnesium ion binding"/>
    <property type="evidence" value="ECO:0007669"/>
    <property type="project" value="InterPro"/>
</dbReference>
<feature type="binding site" evidence="7">
    <location>
        <position position="292"/>
    </location>
    <ligand>
        <name>Mg(2+)</name>
        <dbReference type="ChEBI" id="CHEBI:18420"/>
    </ligand>
</feature>
<dbReference type="InterPro" id="IPR016185">
    <property type="entry name" value="PreATP-grasp_dom_sf"/>
</dbReference>
<dbReference type="InterPro" id="IPR011761">
    <property type="entry name" value="ATP-grasp"/>
</dbReference>
<dbReference type="GO" id="GO:0006189">
    <property type="term" value="P:'de novo' IMP biosynthetic process"/>
    <property type="evidence" value="ECO:0007669"/>
    <property type="project" value="UniProtKB-UniRule"/>
</dbReference>
<dbReference type="GeneID" id="55565417"/>
<dbReference type="OMA" id="GMVTMIT"/>
<feature type="binding site" evidence="7">
    <location>
        <begin position="19"/>
        <end position="20"/>
    </location>
    <ligand>
        <name>N(1)-(5-phospho-beta-D-ribosyl)glycinamide</name>
        <dbReference type="ChEBI" id="CHEBI:143788"/>
    </ligand>
</feature>
<dbReference type="PROSITE" id="PS50975">
    <property type="entry name" value="ATP_GRASP"/>
    <property type="match status" value="1"/>
</dbReference>
<dbReference type="InterPro" id="IPR048740">
    <property type="entry name" value="PurT_C"/>
</dbReference>
<evidence type="ECO:0000256" key="3">
    <source>
        <dbReference type="ARBA" id="ARBA00022741"/>
    </source>
</evidence>
<dbReference type="InterPro" id="IPR054350">
    <property type="entry name" value="PurT/PurK_preATP-grasp"/>
</dbReference>
<feature type="binding site" evidence="7">
    <location>
        <position position="111"/>
    </location>
    <ligand>
        <name>ATP</name>
        <dbReference type="ChEBI" id="CHEBI:30616"/>
    </ligand>
</feature>
<evidence type="ECO:0000256" key="5">
    <source>
        <dbReference type="ARBA" id="ARBA00022840"/>
    </source>
</evidence>
<evidence type="ECO:0000256" key="4">
    <source>
        <dbReference type="ARBA" id="ARBA00022755"/>
    </source>
</evidence>
<dbReference type="SUPFAM" id="SSF56059">
    <property type="entry name" value="Glutathione synthetase ATP-binding domain-like"/>
    <property type="match status" value="1"/>
</dbReference>
<dbReference type="InterPro" id="IPR013815">
    <property type="entry name" value="ATP_grasp_subdomain_1"/>
</dbReference>
<dbReference type="GO" id="GO:0005524">
    <property type="term" value="F:ATP binding"/>
    <property type="evidence" value="ECO:0007669"/>
    <property type="project" value="UniProtKB-UniRule"/>
</dbReference>
<feature type="binding site" evidence="7">
    <location>
        <begin position="391"/>
        <end position="392"/>
    </location>
    <ligand>
        <name>N(1)-(5-phospho-beta-D-ribosyl)glycinamide</name>
        <dbReference type="ChEBI" id="CHEBI:143788"/>
    </ligand>
</feature>
<comment type="similarity">
    <text evidence="7">Belongs to the PurK/PurT family.</text>
</comment>
<feature type="binding site" evidence="7">
    <location>
        <position position="79"/>
    </location>
    <ligand>
        <name>N(1)-(5-phospho-beta-D-ribosyl)glycinamide</name>
        <dbReference type="ChEBI" id="CHEBI:143788"/>
    </ligand>
</feature>
<dbReference type="EC" id="6.3.1.21" evidence="7"/>
<evidence type="ECO:0000256" key="2">
    <source>
        <dbReference type="ARBA" id="ARBA00022723"/>
    </source>
</evidence>
<comment type="pathway">
    <text evidence="7">Purine metabolism; IMP biosynthesis via de novo pathway; N(2)-formyl-N(1)-(5-phospho-D-ribosyl)glycinamide from N(1)-(5-phospho-D-ribosyl)glycinamide (formate route): step 1/1.</text>
</comment>
<keyword evidence="1 7" id="KW-0436">Ligase</keyword>
<sequence>MSDFPLTFPVRILLLGSGELGKELTISLQRLGCHVIACDSYAGAPAMQVATAKRVLDMTDTTALAAVIESERPDLIVPEVEKLASSALVAAARQGTRVAPSARVVELTFDRQGIRTLAATTAQVPTSPFAFADSLAALQEGAAKVGFPCFVKPTMSSSGHGQSRVERAEDLPAAWREACSGARADTGRVIVEGEIAFDYEITLLSVRHRDPSEPTQVRTSFCAPIGHRQSAGDYVESWQPQAMNPEVLKKAQNIAKKVLDALAEDTARAAAASGKSANADGENPMLGIFGVEMFVKGEDVYFSELSPRPHDTGMVTMITQPQNEFDLHTRAILGLPVDTSMFPEVAAGASAPLKSAVESASPCFTGVDAALRTSTDAQLRIFGKPEAHVGRRMAVALAVGADTDRARAKAREVISKITIHEG</sequence>
<feature type="binding site" evidence="7">
    <location>
        <position position="311"/>
    </location>
    <ligand>
        <name>N(1)-(5-phospho-beta-D-ribosyl)glycinamide</name>
        <dbReference type="ChEBI" id="CHEBI:143788"/>
    </ligand>
</feature>
<feature type="binding site" evidence="7">
    <location>
        <begin position="157"/>
        <end position="162"/>
    </location>
    <ligand>
        <name>ATP</name>
        <dbReference type="ChEBI" id="CHEBI:30616"/>
    </ligand>
</feature>
<dbReference type="UniPathway" id="UPA00074">
    <property type="reaction ID" value="UER00127"/>
</dbReference>
<dbReference type="SUPFAM" id="SSF52440">
    <property type="entry name" value="PreATP-grasp domain"/>
    <property type="match status" value="1"/>
</dbReference>
<dbReference type="Gene3D" id="3.30.1490.20">
    <property type="entry name" value="ATP-grasp fold, A domain"/>
    <property type="match status" value="1"/>
</dbReference>
<dbReference type="Gene3D" id="3.40.50.20">
    <property type="match status" value="1"/>
</dbReference>
<organism evidence="10 11">
    <name type="scientific">Mobiluncus curtisii</name>
    <dbReference type="NCBI Taxonomy" id="2051"/>
    <lineage>
        <taxon>Bacteria</taxon>
        <taxon>Bacillati</taxon>
        <taxon>Actinomycetota</taxon>
        <taxon>Actinomycetes</taxon>
        <taxon>Actinomycetales</taxon>
        <taxon>Actinomycetaceae</taxon>
        <taxon>Mobiluncus</taxon>
    </lineage>
</organism>
<keyword evidence="3 7" id="KW-0547">Nucleotide-binding</keyword>
<keyword evidence="10" id="KW-0808">Transferase</keyword>
<dbReference type="EMBL" id="JABCUI010000003">
    <property type="protein sequence ID" value="NMW87567.1"/>
    <property type="molecule type" value="Genomic_DNA"/>
</dbReference>
<feature type="binding site" evidence="7">
    <location>
        <position position="384"/>
    </location>
    <ligand>
        <name>N(1)-(5-phospho-beta-D-ribosyl)glycinamide</name>
        <dbReference type="ChEBI" id="CHEBI:143788"/>
    </ligand>
</feature>
<proteinExistence type="inferred from homology"/>
<evidence type="ECO:0000313" key="11">
    <source>
        <dbReference type="Proteomes" id="UP000250245"/>
    </source>
</evidence>
<dbReference type="Proteomes" id="UP000250245">
    <property type="component" value="Unassembled WGS sequence"/>
</dbReference>
<feature type="binding site" evidence="7">
    <location>
        <begin position="192"/>
        <end position="195"/>
    </location>
    <ligand>
        <name>ATP</name>
        <dbReference type="ChEBI" id="CHEBI:30616"/>
    </ligand>
</feature>
<dbReference type="RefSeq" id="WP_004010998.1">
    <property type="nucleotide sequence ID" value="NZ_CAMYEK010000012.1"/>
</dbReference>
<dbReference type="PANTHER" id="PTHR43055:SF1">
    <property type="entry name" value="FORMATE-DEPENDENT PHOSPHORIBOSYLGLYCINAMIDE FORMYLTRANSFERASE"/>
    <property type="match status" value="1"/>
</dbReference>
<dbReference type="PANTHER" id="PTHR43055">
    <property type="entry name" value="FORMATE-DEPENDENT PHOSPHORIBOSYLGLYCINAMIDE FORMYLTRANSFERASE"/>
    <property type="match status" value="1"/>
</dbReference>
<evidence type="ECO:0000259" key="8">
    <source>
        <dbReference type="PROSITE" id="PS50975"/>
    </source>
</evidence>
<keyword evidence="5 7" id="KW-0067">ATP-binding</keyword>
<reference evidence="9 12" key="2">
    <citation type="submission" date="2020-04" db="EMBL/GenBank/DDBJ databases">
        <title>Antimicrobial susceptibility and clonality of vaginal-derived multi-drug resistant Mobiluncus isolates in China.</title>
        <authorList>
            <person name="Zhang X."/>
        </authorList>
    </citation>
    <scope>NUCLEOTIDE SEQUENCE [LARGE SCALE GENOMIC DNA]</scope>
    <source>
        <strain evidence="9 12">19</strain>
    </source>
</reference>
<feature type="domain" description="ATP-grasp" evidence="8">
    <location>
        <begin position="116"/>
        <end position="333"/>
    </location>
</feature>
<accession>A0A2X3AU39</accession>
<dbReference type="GO" id="GO:0043815">
    <property type="term" value="F:phosphoribosylglycinamide formyltransferase 2 activity"/>
    <property type="evidence" value="ECO:0007669"/>
    <property type="project" value="UniProtKB-UniRule"/>
</dbReference>
<feature type="binding site" evidence="7">
    <location>
        <position position="200"/>
    </location>
    <ligand>
        <name>ATP</name>
        <dbReference type="ChEBI" id="CHEBI:30616"/>
    </ligand>
</feature>
<dbReference type="EMBL" id="UASJ01000001">
    <property type="protein sequence ID" value="SQB65010.1"/>
    <property type="molecule type" value="Genomic_DNA"/>
</dbReference>
<dbReference type="AlphaFoldDB" id="A0A2X3AU39"/>
<reference evidence="10 11" key="1">
    <citation type="submission" date="2018-06" db="EMBL/GenBank/DDBJ databases">
        <authorList>
            <consortium name="Pathogen Informatics"/>
            <person name="Doyle S."/>
        </authorList>
    </citation>
    <scope>NUCLEOTIDE SEQUENCE [LARGE SCALE GENOMIC DNA]</scope>
    <source>
        <strain evidence="10 11">NCTC11820</strain>
    </source>
</reference>
<dbReference type="Pfam" id="PF02222">
    <property type="entry name" value="ATP-grasp"/>
    <property type="match status" value="2"/>
</dbReference>
<keyword evidence="2 7" id="KW-0479">Metal-binding</keyword>
<dbReference type="NCBIfam" id="NF006766">
    <property type="entry name" value="PRK09288.1"/>
    <property type="match status" value="1"/>
</dbReference>
<dbReference type="GO" id="GO:0005829">
    <property type="term" value="C:cytosol"/>
    <property type="evidence" value="ECO:0007669"/>
    <property type="project" value="TreeGrafter"/>
</dbReference>
<evidence type="ECO:0000313" key="9">
    <source>
        <dbReference type="EMBL" id="NMW87567.1"/>
    </source>
</evidence>
<dbReference type="Gene3D" id="3.30.470.20">
    <property type="entry name" value="ATP-grasp fold, B domain"/>
    <property type="match status" value="1"/>
</dbReference>
<dbReference type="Pfam" id="PF22660">
    <property type="entry name" value="RS_preATP-grasp-like"/>
    <property type="match status" value="1"/>
</dbReference>
<dbReference type="InterPro" id="IPR011054">
    <property type="entry name" value="Rudment_hybrid_motif"/>
</dbReference>
<comment type="subunit">
    <text evidence="7">Homodimer.</text>
</comment>
<dbReference type="InterPro" id="IPR005862">
    <property type="entry name" value="PurT"/>
</dbReference>
<comment type="function">
    <text evidence="7">Involved in the de novo purine biosynthesis. Catalyzes the transfer of formate to 5-phospho-ribosyl-glycinamide (GAR), producing 5-phospho-ribosyl-N-formylglycinamide (FGAR). Formate is provided by PurU via hydrolysis of 10-formyl-tetrahydrofolate.</text>
</comment>
<dbReference type="Pfam" id="PF21244">
    <property type="entry name" value="PurT_C"/>
    <property type="match status" value="1"/>
</dbReference>
<dbReference type="HAMAP" id="MF_01643">
    <property type="entry name" value="PurT"/>
    <property type="match status" value="1"/>
</dbReference>
<keyword evidence="4 7" id="KW-0658">Purine biosynthesis</keyword>
<evidence type="ECO:0000256" key="1">
    <source>
        <dbReference type="ARBA" id="ARBA00022598"/>
    </source>
</evidence>
<feature type="binding site" evidence="7">
    <location>
        <position position="304"/>
    </location>
    <ligand>
        <name>Mg(2+)</name>
        <dbReference type="ChEBI" id="CHEBI:18420"/>
    </ligand>
</feature>